<dbReference type="EMBL" id="LNCU01000089">
    <property type="protein sequence ID" value="KWV51371.1"/>
    <property type="molecule type" value="Genomic_DNA"/>
</dbReference>
<dbReference type="RefSeq" id="WP_082747746.1">
    <property type="nucleotide sequence ID" value="NZ_LNCU01000089.1"/>
</dbReference>
<dbReference type="PANTHER" id="PTHR35271">
    <property type="entry name" value="ABC TRANSPORTER, SUBSTRATE-BINDING LIPOPROTEIN-RELATED"/>
    <property type="match status" value="1"/>
</dbReference>
<dbReference type="AlphaFoldDB" id="A0A109JLT0"/>
<accession>A0A109JLT0</accession>
<dbReference type="PANTHER" id="PTHR35271:SF1">
    <property type="entry name" value="ABC TRANSPORTER, SUBSTRATE-BINDING LIPOPROTEIN"/>
    <property type="match status" value="1"/>
</dbReference>
<organism evidence="1 2">
    <name type="scientific">Bradyrhizobium macuxiense</name>
    <dbReference type="NCBI Taxonomy" id="1755647"/>
    <lineage>
        <taxon>Bacteria</taxon>
        <taxon>Pseudomonadati</taxon>
        <taxon>Pseudomonadota</taxon>
        <taxon>Alphaproteobacteria</taxon>
        <taxon>Hyphomicrobiales</taxon>
        <taxon>Nitrobacteraceae</taxon>
        <taxon>Bradyrhizobium</taxon>
    </lineage>
</organism>
<dbReference type="Gene3D" id="3.40.50.2300">
    <property type="match status" value="2"/>
</dbReference>
<evidence type="ECO:0008006" key="3">
    <source>
        <dbReference type="Google" id="ProtNLM"/>
    </source>
</evidence>
<evidence type="ECO:0000313" key="2">
    <source>
        <dbReference type="Proteomes" id="UP000057737"/>
    </source>
</evidence>
<dbReference type="InterPro" id="IPR007487">
    <property type="entry name" value="ABC_transpt-TYRBP-like"/>
</dbReference>
<proteinExistence type="predicted"/>
<dbReference type="Pfam" id="PF04392">
    <property type="entry name" value="ABC_sub_bind"/>
    <property type="match status" value="1"/>
</dbReference>
<name>A0A109JLT0_9BRAD</name>
<protein>
    <recommendedName>
        <fullName evidence="3">ABC transport system substrate-binding protein</fullName>
    </recommendedName>
</protein>
<dbReference type="Proteomes" id="UP000057737">
    <property type="component" value="Unassembled WGS sequence"/>
</dbReference>
<comment type="caution">
    <text evidence="1">The sequence shown here is derived from an EMBL/GenBank/DDBJ whole genome shotgun (WGS) entry which is preliminary data.</text>
</comment>
<dbReference type="CDD" id="cd06325">
    <property type="entry name" value="PBP1_ABC_unchar_transporter"/>
    <property type="match status" value="1"/>
</dbReference>
<keyword evidence="2" id="KW-1185">Reference proteome</keyword>
<sequence length="345" mass="36997">MIMLSQTVGAAARMQLGRLKRRQFISLLGTAAAWPLVVRAQQPVAQPLIGFVSTRSPKEAAIHTNAFRRGLEEMGYIEGRSVAIEYRWAEGDYGRLPRLVTDLLSRPLSVMVAAGDPAAHAAKTAGVAVPLVFVVGQDPVRLGLVESINHPGMATGVNFFTGDLGGKRLELLCAMVPSAHLVGLLLNPSFGTEAVDQFRQSIATAAESLGRELVVQEAATDAEIEAGFAALVKAGVNALVVQNDPFFDSRRSQIVALSSRYRLPGIFHIREFPADGGLMSYGASLADTYRQVGVYAGKILRGAKSDDLPVLRPTKFELVVNIKTAKSLGLAVPQQILIEADELIE</sequence>
<reference evidence="1 2" key="1">
    <citation type="submission" date="2015-11" db="EMBL/GenBank/DDBJ databases">
        <title>Draft Genome Sequence of the Strain BR 10303 (Bradyrhizobium sp.) isolated from nodules of Centrolobium paraense.</title>
        <authorList>
            <person name="Zelli J.E."/>
            <person name="Simoes-Araujo J.L."/>
            <person name="Barauna A.C."/>
            <person name="Silva K."/>
        </authorList>
    </citation>
    <scope>NUCLEOTIDE SEQUENCE [LARGE SCALE GENOMIC DNA]</scope>
    <source>
        <strain evidence="1 2">BR 10303</strain>
    </source>
</reference>
<gene>
    <name evidence="1" type="ORF">AS156_12325</name>
</gene>
<dbReference type="OrthoDB" id="7342842at2"/>
<evidence type="ECO:0000313" key="1">
    <source>
        <dbReference type="EMBL" id="KWV51371.1"/>
    </source>
</evidence>